<dbReference type="Gene3D" id="1.10.150.20">
    <property type="entry name" value="5' to 3' exonuclease, C-terminal subdomain"/>
    <property type="match status" value="1"/>
</dbReference>
<dbReference type="SUPFAM" id="SSF47807">
    <property type="entry name" value="5' to 3' exonuclease, C-terminal subdomain"/>
    <property type="match status" value="1"/>
</dbReference>
<dbReference type="GO" id="GO:0006281">
    <property type="term" value="P:DNA repair"/>
    <property type="evidence" value="ECO:0007669"/>
    <property type="project" value="UniProtKB-UniRule"/>
</dbReference>
<dbReference type="CDD" id="cd09901">
    <property type="entry name" value="H3TH_FEN1-like"/>
    <property type="match status" value="1"/>
</dbReference>
<dbReference type="GO" id="GO:0005634">
    <property type="term" value="C:nucleus"/>
    <property type="evidence" value="ECO:0007669"/>
    <property type="project" value="UniProtKB-SubCell"/>
</dbReference>
<feature type="compositionally biased region" description="Low complexity" evidence="10">
    <location>
        <begin position="477"/>
        <end position="493"/>
    </location>
</feature>
<dbReference type="GO" id="GO:0003677">
    <property type="term" value="F:DNA binding"/>
    <property type="evidence" value="ECO:0007669"/>
    <property type="project" value="UniProtKB-UniRule"/>
</dbReference>
<dbReference type="FunFam" id="1.10.150.20:FF:000011">
    <property type="entry name" value="exonuclease 1"/>
    <property type="match status" value="1"/>
</dbReference>
<sequence>MLKHNKVVPVVVFDGARLPMKAGTEAERRRNKNNSLEEARAKLAAGDERGAEEAFQRSVDITPQMALQVMKYLRREGVDFIVAPYEADAQLAALASAGKENGGIAAVITEDSDLLAYGCSTVLYKMDKYGNAEEISTERLFSSIGHGSQGPSQASSGRQQGGTCLSFRHFNQELFLGMCILAGCDFLPSIPGIGISKAHAVVNKYRNVDRALSRLKLDAKLVVPPGYAREYARARATFAHARVYDPASKRLVHLNPLPEGFAEGFGGDIDFLGPDMSPSTARAIAEGRVNPLTMEAFPRTEADTWLTRVPRAGATWQGVSAHQGATWWSGKSPKKAKGSPRSKATPAGRRPAHVDLESDADPSPIRRPEPEAPPRPRPPATVDLSAFRNFAVPRSRGLGLNQPSSNPSQAGSLDPTEFGADRVRTNGSPDRNRKAVYEGDVGFGHFREESGMVGFDGNEPPDVSMEESEEFWGTQLEPRQQSRQQESEPVSSRPVLLDLPRNPFKRRADEPASGTGWVRQLTTIAPKPRKPLSSKPPRYLNPFAVRTRVAEEGARFQEQKVSPFFAKPASPPSKPPSDPLSRASFNPPSNPPSNPHLTSRAKPAANFPRSVVSARDVGAGEPVCRVPEGQAMSPFQTKRPRKMGAGPIADFSKSPKPVPAKKRLLDDECPLGGEAPSTEERNAAGERRNQRSEGSAAPSESLTKPSDCAVGDGSEELGRLDSKPSEGDERGPPEHPAEGPLKDPQSCPVSSAPQNPLADSSEADQQWNGSEDRQDSHRDVPAPPAPVPAASSPETSVPFFGPSLDSNPEFRSDCGSQEAVLSTPSEELEPAEPFNVPEEALARGLGENSLEGLQSTWAATAASQAAADAGRERTVMSDQGFAHVHRMSASGVNGVRRERGATESAGAAEPVCGAAAGQAFVESNSGSVLDEDCVAMEEEVRPGSEAVLGTREIWGAANVVQENERTELRARGQLQKCPVDDRVDGQKDAAAVDQVEQFETNGQVGKESVDFKRVEASAQSRKVDEGTVLNGLIDLESVELRGPSSLVRLSRPMVPRRQTVKPSSILNFFKPVKVPEGGEERPGKRSIVESRGTNRKLGPSVRKKHKR</sequence>
<evidence type="ECO:0000313" key="13">
    <source>
        <dbReference type="Proteomes" id="UP000054558"/>
    </source>
</evidence>
<accession>A0A1Y1HN98</accession>
<feature type="compositionally biased region" description="Basic and acidic residues" evidence="10">
    <location>
        <begin position="364"/>
        <end position="374"/>
    </location>
</feature>
<dbReference type="InterPro" id="IPR006086">
    <property type="entry name" value="XPG-I_dom"/>
</dbReference>
<organism evidence="12 13">
    <name type="scientific">Klebsormidium nitens</name>
    <name type="common">Green alga</name>
    <name type="synonym">Ulothrix nitens</name>
    <dbReference type="NCBI Taxonomy" id="105231"/>
    <lineage>
        <taxon>Eukaryota</taxon>
        <taxon>Viridiplantae</taxon>
        <taxon>Streptophyta</taxon>
        <taxon>Klebsormidiophyceae</taxon>
        <taxon>Klebsormidiales</taxon>
        <taxon>Klebsormidiaceae</taxon>
        <taxon>Klebsormidium</taxon>
    </lineage>
</organism>
<keyword evidence="6 9" id="KW-0460">Magnesium</keyword>
<comment type="cofactor">
    <cofactor evidence="9">
        <name>Mg(2+)</name>
        <dbReference type="ChEBI" id="CHEBI:18420"/>
    </cofactor>
    <text evidence="9">Binds 2 magnesium ions per subunit. They probably participate in the reaction catalyzed by the enzyme. May bind an additional third magnesium ion after substrate binding.</text>
</comment>
<dbReference type="SUPFAM" id="SSF88723">
    <property type="entry name" value="PIN domain-like"/>
    <property type="match status" value="1"/>
</dbReference>
<evidence type="ECO:0000256" key="4">
    <source>
        <dbReference type="ARBA" id="ARBA00022763"/>
    </source>
</evidence>
<keyword evidence="8 9" id="KW-0539">Nucleus</keyword>
<comment type="similarity">
    <text evidence="9">Belongs to the XPG/RAD2 endonuclease family. EXO1 subfamily.</text>
</comment>
<dbReference type="STRING" id="105231.A0A1Y1HN98"/>
<dbReference type="OrthoDB" id="26491at2759"/>
<gene>
    <name evidence="12" type="ORF">KFL_000130430</name>
</gene>
<keyword evidence="3 9" id="KW-0479">Metal-binding</keyword>
<dbReference type="Proteomes" id="UP000054558">
    <property type="component" value="Unassembled WGS sequence"/>
</dbReference>
<dbReference type="PROSITE" id="PS00842">
    <property type="entry name" value="XPG_2"/>
    <property type="match status" value="1"/>
</dbReference>
<dbReference type="AlphaFoldDB" id="A0A1Y1HN98"/>
<keyword evidence="13" id="KW-1185">Reference proteome</keyword>
<evidence type="ECO:0000256" key="6">
    <source>
        <dbReference type="ARBA" id="ARBA00022842"/>
    </source>
</evidence>
<evidence type="ECO:0000256" key="8">
    <source>
        <dbReference type="ARBA" id="ARBA00023242"/>
    </source>
</evidence>
<dbReference type="SMART" id="SM00279">
    <property type="entry name" value="HhH2"/>
    <property type="match status" value="1"/>
</dbReference>
<proteinExistence type="inferred from homology"/>
<keyword evidence="9" id="KW-0238">DNA-binding</keyword>
<evidence type="ECO:0000256" key="3">
    <source>
        <dbReference type="ARBA" id="ARBA00022723"/>
    </source>
</evidence>
<feature type="compositionally biased region" description="Basic and acidic residues" evidence="10">
    <location>
        <begin position="419"/>
        <end position="437"/>
    </location>
</feature>
<dbReference type="PRINTS" id="PR00853">
    <property type="entry name" value="XPGRADSUPER"/>
</dbReference>
<feature type="compositionally biased region" description="Basic and acidic residues" evidence="10">
    <location>
        <begin position="548"/>
        <end position="558"/>
    </location>
</feature>
<evidence type="ECO:0000256" key="2">
    <source>
        <dbReference type="ARBA" id="ARBA00022722"/>
    </source>
</evidence>
<dbReference type="GO" id="GO:0017108">
    <property type="term" value="F:5'-flap endonuclease activity"/>
    <property type="evidence" value="ECO:0000318"/>
    <property type="project" value="GO_Central"/>
</dbReference>
<keyword evidence="5 9" id="KW-0378">Hydrolase</keyword>
<evidence type="ECO:0000256" key="7">
    <source>
        <dbReference type="ARBA" id="ARBA00023204"/>
    </source>
</evidence>
<evidence type="ECO:0000256" key="1">
    <source>
        <dbReference type="ARBA" id="ARBA00004123"/>
    </source>
</evidence>
<dbReference type="EMBL" id="DF236962">
    <property type="protein sequence ID" value="GAQ78461.1"/>
    <property type="molecule type" value="Genomic_DNA"/>
</dbReference>
<evidence type="ECO:0000313" key="12">
    <source>
        <dbReference type="EMBL" id="GAQ78461.1"/>
    </source>
</evidence>
<keyword evidence="9" id="KW-0228">DNA excision</keyword>
<dbReference type="InterPro" id="IPR019974">
    <property type="entry name" value="XPG_CS"/>
</dbReference>
<keyword evidence="9" id="KW-0269">Exonuclease</keyword>
<feature type="compositionally biased region" description="Basic and acidic residues" evidence="10">
    <location>
        <begin position="678"/>
        <end position="691"/>
    </location>
</feature>
<dbReference type="OMA" id="PFRGEDI"/>
<dbReference type="Pfam" id="PF00867">
    <property type="entry name" value="XPG_I"/>
    <property type="match status" value="1"/>
</dbReference>
<protein>
    <recommendedName>
        <fullName evidence="9">Exonuclease 1</fullName>
        <ecNumber evidence="9">3.1.-.-</ecNumber>
    </recommendedName>
</protein>
<keyword evidence="7 9" id="KW-0234">DNA repair</keyword>
<name>A0A1Y1HN98_KLENI</name>
<feature type="region of interest" description="Disordered" evidence="10">
    <location>
        <begin position="395"/>
        <end position="839"/>
    </location>
</feature>
<feature type="domain" description="XPG-I" evidence="11">
    <location>
        <begin position="74"/>
        <end position="146"/>
    </location>
</feature>
<feature type="region of interest" description="Disordered" evidence="10">
    <location>
        <begin position="316"/>
        <end position="382"/>
    </location>
</feature>
<dbReference type="Gene3D" id="3.40.50.1010">
    <property type="entry name" value="5'-nuclease"/>
    <property type="match status" value="1"/>
</dbReference>
<evidence type="ECO:0000256" key="9">
    <source>
        <dbReference type="RuleBase" id="RU910737"/>
    </source>
</evidence>
<keyword evidence="2 9" id="KW-0540">Nuclease</keyword>
<dbReference type="GO" id="GO:0035312">
    <property type="term" value="F:5'-3' DNA exonuclease activity"/>
    <property type="evidence" value="ECO:0007669"/>
    <property type="project" value="UniProtKB-UniRule"/>
</dbReference>
<evidence type="ECO:0000259" key="11">
    <source>
        <dbReference type="SMART" id="SM00484"/>
    </source>
</evidence>
<feature type="compositionally biased region" description="Basic and acidic residues" evidence="10">
    <location>
        <begin position="716"/>
        <end position="741"/>
    </location>
</feature>
<dbReference type="InterPro" id="IPR006084">
    <property type="entry name" value="XPG/Rad2"/>
</dbReference>
<dbReference type="PANTHER" id="PTHR11081">
    <property type="entry name" value="FLAP ENDONUCLEASE FAMILY MEMBER"/>
    <property type="match status" value="1"/>
</dbReference>
<feature type="compositionally biased region" description="Polar residues" evidence="10">
    <location>
        <begin position="747"/>
        <end position="769"/>
    </location>
</feature>
<reference evidence="12 13" key="1">
    <citation type="journal article" date="2014" name="Nat. Commun.">
        <title>Klebsormidium flaccidum genome reveals primary factors for plant terrestrial adaptation.</title>
        <authorList>
            <person name="Hori K."/>
            <person name="Maruyama F."/>
            <person name="Fujisawa T."/>
            <person name="Togashi T."/>
            <person name="Yamamoto N."/>
            <person name="Seo M."/>
            <person name="Sato S."/>
            <person name="Yamada T."/>
            <person name="Mori H."/>
            <person name="Tajima N."/>
            <person name="Moriyama T."/>
            <person name="Ikeuchi M."/>
            <person name="Watanabe M."/>
            <person name="Wada H."/>
            <person name="Kobayashi K."/>
            <person name="Saito M."/>
            <person name="Masuda T."/>
            <person name="Sasaki-Sekimoto Y."/>
            <person name="Mashiguchi K."/>
            <person name="Awai K."/>
            <person name="Shimojima M."/>
            <person name="Masuda S."/>
            <person name="Iwai M."/>
            <person name="Nobusawa T."/>
            <person name="Narise T."/>
            <person name="Kondo S."/>
            <person name="Saito H."/>
            <person name="Sato R."/>
            <person name="Murakawa M."/>
            <person name="Ihara Y."/>
            <person name="Oshima-Yamada Y."/>
            <person name="Ohtaka K."/>
            <person name="Satoh M."/>
            <person name="Sonobe K."/>
            <person name="Ishii M."/>
            <person name="Ohtani R."/>
            <person name="Kanamori-Sato M."/>
            <person name="Honoki R."/>
            <person name="Miyazaki D."/>
            <person name="Mochizuki H."/>
            <person name="Umetsu J."/>
            <person name="Higashi K."/>
            <person name="Shibata D."/>
            <person name="Kamiya Y."/>
            <person name="Sato N."/>
            <person name="Nakamura Y."/>
            <person name="Tabata S."/>
            <person name="Ida S."/>
            <person name="Kurokawa K."/>
            <person name="Ohta H."/>
        </authorList>
    </citation>
    <scope>NUCLEOTIDE SEQUENCE [LARGE SCALE GENOMIC DNA]</scope>
    <source>
        <strain evidence="12 13">NIES-2285</strain>
    </source>
</reference>
<feature type="compositionally biased region" description="Low complexity" evidence="10">
    <location>
        <begin position="788"/>
        <end position="798"/>
    </location>
</feature>
<dbReference type="InterPro" id="IPR044752">
    <property type="entry name" value="PIN-like_EXO1"/>
</dbReference>
<keyword evidence="9" id="KW-0267">Excision nuclease</keyword>
<comment type="subcellular location">
    <subcellularLocation>
        <location evidence="1 9">Nucleus</location>
    </subcellularLocation>
</comment>
<comment type="function">
    <text evidence="9">5'-&gt;3' double-stranded DNA exonuclease which may also possess a cryptic 3'-&gt;5' double-stranded DNA exonuclease activity. Functions in DNA mismatch repair.</text>
</comment>
<feature type="compositionally biased region" description="Basic and acidic residues" evidence="10">
    <location>
        <begin position="1076"/>
        <end position="1088"/>
    </location>
</feature>
<dbReference type="PANTHER" id="PTHR11081:SF8">
    <property type="entry name" value="EXONUCLEASE 1"/>
    <property type="match status" value="1"/>
</dbReference>
<dbReference type="CDD" id="cd09857">
    <property type="entry name" value="PIN_EXO1"/>
    <property type="match status" value="1"/>
</dbReference>
<dbReference type="InterPro" id="IPR029060">
    <property type="entry name" value="PIN-like_dom_sf"/>
</dbReference>
<feature type="compositionally biased region" description="Polar residues" evidence="10">
    <location>
        <begin position="401"/>
        <end position="411"/>
    </location>
</feature>
<evidence type="ECO:0000256" key="10">
    <source>
        <dbReference type="SAM" id="MobiDB-lite"/>
    </source>
</evidence>
<dbReference type="InterPro" id="IPR008918">
    <property type="entry name" value="HhH2"/>
</dbReference>
<feature type="region of interest" description="Disordered" evidence="10">
    <location>
        <begin position="1071"/>
        <end position="1107"/>
    </location>
</feature>
<keyword evidence="4 9" id="KW-0227">DNA damage</keyword>
<feature type="compositionally biased region" description="Basic and acidic residues" evidence="10">
    <location>
        <begin position="770"/>
        <end position="780"/>
    </location>
</feature>
<dbReference type="GO" id="GO:0046872">
    <property type="term" value="F:metal ion binding"/>
    <property type="evidence" value="ECO:0007669"/>
    <property type="project" value="UniProtKB-UniRule"/>
</dbReference>
<evidence type="ECO:0000256" key="5">
    <source>
        <dbReference type="ARBA" id="ARBA00022801"/>
    </source>
</evidence>
<dbReference type="InterPro" id="IPR036279">
    <property type="entry name" value="5-3_exonuclease_C_sf"/>
</dbReference>
<dbReference type="EC" id="3.1.-.-" evidence="9"/>
<dbReference type="SMART" id="SM00484">
    <property type="entry name" value="XPGI"/>
    <property type="match status" value="1"/>
</dbReference>
<feature type="compositionally biased region" description="Pro residues" evidence="10">
    <location>
        <begin position="569"/>
        <end position="578"/>
    </location>
</feature>